<dbReference type="Proteomes" id="UP001620626">
    <property type="component" value="Unassembled WGS sequence"/>
</dbReference>
<dbReference type="InterPro" id="IPR016159">
    <property type="entry name" value="Cullin_repeat-like_dom_sf"/>
</dbReference>
<comment type="caution">
    <text evidence="4">The sequence shown here is derived from an EMBL/GenBank/DDBJ whole genome shotgun (WGS) entry which is preliminary data.</text>
</comment>
<dbReference type="Pfam" id="PF00888">
    <property type="entry name" value="Cullin"/>
    <property type="match status" value="1"/>
</dbReference>
<dbReference type="SUPFAM" id="SSF74788">
    <property type="entry name" value="Cullin repeat-like"/>
    <property type="match status" value="1"/>
</dbReference>
<protein>
    <recommendedName>
        <fullName evidence="3">Cullin N-terminal domain-containing protein</fullName>
    </recommendedName>
</protein>
<comment type="similarity">
    <text evidence="1">Belongs to the cullin family.</text>
</comment>
<evidence type="ECO:0000256" key="2">
    <source>
        <dbReference type="ARBA" id="ARBA00022786"/>
    </source>
</evidence>
<dbReference type="Gene3D" id="1.20.1310.10">
    <property type="entry name" value="Cullin Repeats"/>
    <property type="match status" value="1"/>
</dbReference>
<feature type="domain" description="Cullin N-terminal" evidence="3">
    <location>
        <begin position="12"/>
        <end position="118"/>
    </location>
</feature>
<reference evidence="4 5" key="1">
    <citation type="submission" date="2024-10" db="EMBL/GenBank/DDBJ databases">
        <authorList>
            <person name="Kim D."/>
        </authorList>
    </citation>
    <scope>NUCLEOTIDE SEQUENCE [LARGE SCALE GENOMIC DNA]</scope>
    <source>
        <strain evidence="4">BH-2024</strain>
    </source>
</reference>
<organism evidence="4 5">
    <name type="scientific">Heterodera trifolii</name>
    <dbReference type="NCBI Taxonomy" id="157864"/>
    <lineage>
        <taxon>Eukaryota</taxon>
        <taxon>Metazoa</taxon>
        <taxon>Ecdysozoa</taxon>
        <taxon>Nematoda</taxon>
        <taxon>Chromadorea</taxon>
        <taxon>Rhabditida</taxon>
        <taxon>Tylenchina</taxon>
        <taxon>Tylenchomorpha</taxon>
        <taxon>Tylenchoidea</taxon>
        <taxon>Heteroderidae</taxon>
        <taxon>Heteroderinae</taxon>
        <taxon>Heterodera</taxon>
    </lineage>
</organism>
<evidence type="ECO:0000259" key="3">
    <source>
        <dbReference type="Pfam" id="PF00888"/>
    </source>
</evidence>
<evidence type="ECO:0000313" key="5">
    <source>
        <dbReference type="Proteomes" id="UP001620626"/>
    </source>
</evidence>
<keyword evidence="2" id="KW-0833">Ubl conjugation pathway</keyword>
<dbReference type="EMBL" id="JBICBT010000216">
    <property type="protein sequence ID" value="KAL3120271.1"/>
    <property type="molecule type" value="Genomic_DNA"/>
</dbReference>
<sequence length="239" mass="27074">MNNHPVRFDTIWRDLKPCLESIFKGEGIMAPRRYVEYYALIHAICTNQHSEFTHEPAQELYERLSGFVEDHARKLLQECQRLSGDQLLGYYNEQWTKFQSSSTSAVFMFSYLHRHWIKRNIDEATRPRILGVDHLVVGSASSSWHASVSMPVRPSLRTSCAQSLPCQLRWSAPGPTRLRPHWRRLHRRALPTALAASGAAAVVPTATGAATPTTVVEPRQSQTMQFFEMCAALIGALAR</sequence>
<evidence type="ECO:0000256" key="1">
    <source>
        <dbReference type="ARBA" id="ARBA00006019"/>
    </source>
</evidence>
<name>A0ABD2LYG4_9BILA</name>
<proteinExistence type="inferred from homology"/>
<dbReference type="InterPro" id="IPR001373">
    <property type="entry name" value="Cullin_N"/>
</dbReference>
<gene>
    <name evidence="4" type="ORF">niasHT_010050</name>
</gene>
<accession>A0ABD2LYG4</accession>
<dbReference type="AlphaFoldDB" id="A0ABD2LYG4"/>
<evidence type="ECO:0000313" key="4">
    <source>
        <dbReference type="EMBL" id="KAL3120271.1"/>
    </source>
</evidence>
<keyword evidence="5" id="KW-1185">Reference proteome</keyword>